<name>A0ABV8TUU9_9ACTN</name>
<evidence type="ECO:0000313" key="3">
    <source>
        <dbReference type="EMBL" id="MFC4334437.1"/>
    </source>
</evidence>
<reference evidence="4" key="1">
    <citation type="journal article" date="2019" name="Int. J. Syst. Evol. Microbiol.">
        <title>The Global Catalogue of Microorganisms (GCM) 10K type strain sequencing project: providing services to taxonomists for standard genome sequencing and annotation.</title>
        <authorList>
            <consortium name="The Broad Institute Genomics Platform"/>
            <consortium name="The Broad Institute Genome Sequencing Center for Infectious Disease"/>
            <person name="Wu L."/>
            <person name="Ma J."/>
        </authorList>
    </citation>
    <scope>NUCLEOTIDE SEQUENCE [LARGE SCALE GENOMIC DNA]</scope>
    <source>
        <strain evidence="4">IBRC-M 10908</strain>
    </source>
</reference>
<keyword evidence="2" id="KW-0812">Transmembrane</keyword>
<accession>A0ABV8TUU9</accession>
<dbReference type="RefSeq" id="WP_380618198.1">
    <property type="nucleotide sequence ID" value="NZ_JBHSDK010000005.1"/>
</dbReference>
<feature type="transmembrane region" description="Helical" evidence="2">
    <location>
        <begin position="205"/>
        <end position="229"/>
    </location>
</feature>
<keyword evidence="2" id="KW-1133">Transmembrane helix</keyword>
<feature type="compositionally biased region" description="Acidic residues" evidence="1">
    <location>
        <begin position="1"/>
        <end position="10"/>
    </location>
</feature>
<feature type="compositionally biased region" description="Basic and acidic residues" evidence="1">
    <location>
        <begin position="310"/>
        <end position="324"/>
    </location>
</feature>
<dbReference type="EMBL" id="JBHSDK010000005">
    <property type="protein sequence ID" value="MFC4334437.1"/>
    <property type="molecule type" value="Genomic_DNA"/>
</dbReference>
<proteinExistence type="predicted"/>
<feature type="region of interest" description="Disordered" evidence="1">
    <location>
        <begin position="1"/>
        <end position="21"/>
    </location>
</feature>
<protein>
    <submittedName>
        <fullName evidence="3">Uncharacterized protein</fullName>
    </submittedName>
</protein>
<organism evidence="3 4">
    <name type="scientific">Salininema proteolyticum</name>
    <dbReference type="NCBI Taxonomy" id="1607685"/>
    <lineage>
        <taxon>Bacteria</taxon>
        <taxon>Bacillati</taxon>
        <taxon>Actinomycetota</taxon>
        <taxon>Actinomycetes</taxon>
        <taxon>Glycomycetales</taxon>
        <taxon>Glycomycetaceae</taxon>
        <taxon>Salininema</taxon>
    </lineage>
</organism>
<feature type="region of interest" description="Disordered" evidence="1">
    <location>
        <begin position="291"/>
        <end position="324"/>
    </location>
</feature>
<evidence type="ECO:0000256" key="2">
    <source>
        <dbReference type="SAM" id="Phobius"/>
    </source>
</evidence>
<comment type="caution">
    <text evidence="3">The sequence shown here is derived from an EMBL/GenBank/DDBJ whole genome shotgun (WGS) entry which is preliminary data.</text>
</comment>
<gene>
    <name evidence="3" type="ORF">ACFPET_04400</name>
</gene>
<dbReference type="Proteomes" id="UP001595823">
    <property type="component" value="Unassembled WGS sequence"/>
</dbReference>
<keyword evidence="4" id="KW-1185">Reference proteome</keyword>
<evidence type="ECO:0000256" key="1">
    <source>
        <dbReference type="SAM" id="MobiDB-lite"/>
    </source>
</evidence>
<evidence type="ECO:0000313" key="4">
    <source>
        <dbReference type="Proteomes" id="UP001595823"/>
    </source>
</evidence>
<feature type="compositionally biased region" description="Polar residues" evidence="1">
    <location>
        <begin position="291"/>
        <end position="302"/>
    </location>
</feature>
<sequence>MAEETSEYDEMVSGLDDLPDSNPWPTGGDAFDAEGGAGMTVYGAGVNVYQGAGNNEDGKANVEQAVAGASVIAGQAVGAVTDPIGTLIANGLDFLIHAIVPLESALGMVTGNPELLDESIKRWSAVEQVSYLLAEEVKKVGDDMLLDWDDDAAAKAKEELATVADSIGSLGARTVTSQELITAVQFIATVLQELIKAVIAELIKFALMLFPAALAMAAVTFGGSVAAAISSFAGMLGKSVAMISKVLAKGAKLMGQISEALGKMSKVIGQTSKVLGSSVYGVASATANNQVPRMKENMNNAGDQPDGSDYESKGNDDIRDGLTR</sequence>
<keyword evidence="2" id="KW-0472">Membrane</keyword>